<protein>
    <submittedName>
        <fullName evidence="1">Uncharacterized protein</fullName>
    </submittedName>
</protein>
<sequence>MTCITLPWPDKKLSPNARTHWAPKAAAAKAARTDAGWAVRAAVEKKPDWHSVSVSMLFCPPDGRRRDRDNLISSMQAATDGIADALGIDDSKFVCTYAIGPVVKGGEVRVCLSEHQLLRRHRCKPLNTPQPIRCVRNTGRGMTGSIPRVR</sequence>
<keyword evidence="2" id="KW-1185">Reference proteome</keyword>
<dbReference type="Proteomes" id="UP000646579">
    <property type="component" value="Unassembled WGS sequence"/>
</dbReference>
<evidence type="ECO:0000313" key="1">
    <source>
        <dbReference type="EMBL" id="GHA15298.1"/>
    </source>
</evidence>
<dbReference type="SUPFAM" id="SSF103084">
    <property type="entry name" value="Holliday junction resolvase RusA"/>
    <property type="match status" value="1"/>
</dbReference>
<reference evidence="1" key="1">
    <citation type="journal article" date="2014" name="Int. J. Syst. Evol. Microbiol.">
        <title>Complete genome sequence of Corynebacterium casei LMG S-19264T (=DSM 44701T), isolated from a smear-ripened cheese.</title>
        <authorList>
            <consortium name="US DOE Joint Genome Institute (JGI-PGF)"/>
            <person name="Walter F."/>
            <person name="Albersmeier A."/>
            <person name="Kalinowski J."/>
            <person name="Ruckert C."/>
        </authorList>
    </citation>
    <scope>NUCLEOTIDE SEQUENCE</scope>
    <source>
        <strain evidence="1">KCTC 32437</strain>
    </source>
</reference>
<reference evidence="1" key="2">
    <citation type="submission" date="2020-09" db="EMBL/GenBank/DDBJ databases">
        <authorList>
            <person name="Sun Q."/>
            <person name="Kim S."/>
        </authorList>
    </citation>
    <scope>NUCLEOTIDE SEQUENCE</scope>
    <source>
        <strain evidence="1">KCTC 32437</strain>
    </source>
</reference>
<comment type="caution">
    <text evidence="1">The sequence shown here is derived from an EMBL/GenBank/DDBJ whole genome shotgun (WGS) entry which is preliminary data.</text>
</comment>
<dbReference type="EMBL" id="BMZE01000001">
    <property type="protein sequence ID" value="GHA15298.1"/>
    <property type="molecule type" value="Genomic_DNA"/>
</dbReference>
<dbReference type="GO" id="GO:0000287">
    <property type="term" value="F:magnesium ion binding"/>
    <property type="evidence" value="ECO:0007669"/>
    <property type="project" value="InterPro"/>
</dbReference>
<dbReference type="Gene3D" id="3.30.1330.70">
    <property type="entry name" value="Holliday junction resolvase RusA"/>
    <property type="match status" value="1"/>
</dbReference>
<name>A0A918VQN2_9HYPH</name>
<evidence type="ECO:0000313" key="2">
    <source>
        <dbReference type="Proteomes" id="UP000646579"/>
    </source>
</evidence>
<accession>A0A918VQN2</accession>
<dbReference type="GO" id="GO:0006310">
    <property type="term" value="P:DNA recombination"/>
    <property type="evidence" value="ECO:0007669"/>
    <property type="project" value="InterPro"/>
</dbReference>
<proteinExistence type="predicted"/>
<dbReference type="GO" id="GO:0006281">
    <property type="term" value="P:DNA repair"/>
    <property type="evidence" value="ECO:0007669"/>
    <property type="project" value="InterPro"/>
</dbReference>
<dbReference type="AlphaFoldDB" id="A0A918VQN2"/>
<organism evidence="1 2">
    <name type="scientific">Devosia pacifica</name>
    <dbReference type="NCBI Taxonomy" id="1335967"/>
    <lineage>
        <taxon>Bacteria</taxon>
        <taxon>Pseudomonadati</taxon>
        <taxon>Pseudomonadota</taxon>
        <taxon>Alphaproteobacteria</taxon>
        <taxon>Hyphomicrobiales</taxon>
        <taxon>Devosiaceae</taxon>
        <taxon>Devosia</taxon>
    </lineage>
</organism>
<dbReference type="InterPro" id="IPR036614">
    <property type="entry name" value="RusA-like_sf"/>
</dbReference>
<gene>
    <name evidence="1" type="ORF">GCM10007989_07580</name>
</gene>